<gene>
    <name evidence="1" type="ORF">PBY51_002414</name>
</gene>
<reference evidence="1 2" key="2">
    <citation type="journal article" date="2023" name="Mol. Biol. Evol.">
        <title>Genomics of Secondarily Temperate Adaptation in the Only Non-Antarctic Icefish.</title>
        <authorList>
            <person name="Rivera-Colon A.G."/>
            <person name="Rayamajhi N."/>
            <person name="Minhas B.F."/>
            <person name="Madrigal G."/>
            <person name="Bilyk K.T."/>
            <person name="Yoon V."/>
            <person name="Hune M."/>
            <person name="Gregory S."/>
            <person name="Cheng C.H.C."/>
            <person name="Catchen J.M."/>
        </authorList>
    </citation>
    <scope>NUCLEOTIDE SEQUENCE [LARGE SCALE GENOMIC DNA]</scope>
    <source>
        <strain evidence="1">JMC-PN-2008</strain>
    </source>
</reference>
<evidence type="ECO:0000313" key="1">
    <source>
        <dbReference type="EMBL" id="KAK5858261.1"/>
    </source>
</evidence>
<comment type="caution">
    <text evidence="1">The sequence shown here is derived from an EMBL/GenBank/DDBJ whole genome shotgun (WGS) entry which is preliminary data.</text>
</comment>
<name>A0AAN7XCQ7_ELEMC</name>
<keyword evidence="2" id="KW-1185">Reference proteome</keyword>
<organism evidence="1 2">
    <name type="scientific">Eleginops maclovinus</name>
    <name type="common">Patagonian blennie</name>
    <name type="synonym">Eleginus maclovinus</name>
    <dbReference type="NCBI Taxonomy" id="56733"/>
    <lineage>
        <taxon>Eukaryota</taxon>
        <taxon>Metazoa</taxon>
        <taxon>Chordata</taxon>
        <taxon>Craniata</taxon>
        <taxon>Vertebrata</taxon>
        <taxon>Euteleostomi</taxon>
        <taxon>Actinopterygii</taxon>
        <taxon>Neopterygii</taxon>
        <taxon>Teleostei</taxon>
        <taxon>Neoteleostei</taxon>
        <taxon>Acanthomorphata</taxon>
        <taxon>Eupercaria</taxon>
        <taxon>Perciformes</taxon>
        <taxon>Notothenioidei</taxon>
        <taxon>Eleginopidae</taxon>
        <taxon>Eleginops</taxon>
    </lineage>
</organism>
<evidence type="ECO:0000313" key="2">
    <source>
        <dbReference type="Proteomes" id="UP001346869"/>
    </source>
</evidence>
<accession>A0AAN7XCQ7</accession>
<proteinExistence type="predicted"/>
<reference evidence="1 2" key="1">
    <citation type="journal article" date="2023" name="Genes (Basel)">
        <title>Chromosome-Level Genome Assembly and Circadian Gene Repertoire of the Patagonia Blennie Eleginops maclovinus-The Closest Ancestral Proxy of Antarctic Cryonotothenioids.</title>
        <authorList>
            <person name="Cheng C.C."/>
            <person name="Rivera-Colon A.G."/>
            <person name="Minhas B.F."/>
            <person name="Wilson L."/>
            <person name="Rayamajhi N."/>
            <person name="Vargas-Chacoff L."/>
            <person name="Catchen J.M."/>
        </authorList>
    </citation>
    <scope>NUCLEOTIDE SEQUENCE [LARGE SCALE GENOMIC DNA]</scope>
    <source>
        <strain evidence="1">JMC-PN-2008</strain>
    </source>
</reference>
<sequence>MTKGSTSSRSLPLSEVLNIINQEMKCYAGPGFEELQYESSLEIEQAAGELTRLMAQNVSIVTFLAKEYVKVCIHQMATQTRRKYYHTDPAVLNRGSLQLMVDKVWDVLLMNDMEQPEEEEEVCVVQKFKDTVPARIPEITQTLADLLSEFVISSSSWQQLVSATNMEASCSSWPMIFDQTVHHDAIKQDIRRDLGSFLEEMSLWMIHNIQVYRDKVQQALMKYNPSPPTQVPEVSVAEVRESLVAAAMSGPVCEETPAKRMAKRCGALGPTISEVFNILSEDVIYVLSNVLISYELSDSELKDLAFESSLNIEQVAGEINELMDQHKSIGNTIRTLVAKEYVKANIHCMVIKTIRKYLPRAAAEESRRSIQMVVDKVWDVLLKEDLEAQEEGEEVCVVQKFKDTISVRMPEITETLADLLSEFLISGSSWQQLVSATCLTTAAYSCHTGVTHRLISDETATVLQDEIKQDFQRYSGSFLKEMTWWMNYHIQVHIDKVQQDIIKASSATPTQSNSITIPTKVPEVLVAEVRESLEAAAMSGRVCEETPAKRTAKRRWAFVPTISEVLNVLSKNVNDVLSDVLTSYELSDSELKDLAFESSLKVKQVAGEITALMDQQKSIGDTIRTCLAMEYVKVNILAMVIKTRREFYPAGADEMNRASLQLVVVKVWDVLFKEDGVEPEEREEVCVVQKFKDTVPVRLIQITQTIFLLLSEVVNSPSSWHQSVTEPIFFFIDGKCYTSYRKPVPVRQFHYGMKKYIQRDLGSFLFIMSWWMDHKIQVHSDRVQQDIIKAISAPPTQSNSFTIPTQVPEVLVAVVREPLVAPAVSGPVCEETPAKEPAKRRGAFVPTISEVLNVLSKDVNDVLSDVLTSYELSDSEFEDLAFESSLKVEQVAGETIELMDQQKSIGNTIRTLLAMEYVKANIHCMVTQTSREYYPLDTAEESRGSLQLVVDKVWDVLLKKDVEQPEEGEEVCVVQNFKDTVPVRIPEIIETHADLLSEFVISSSSWHQLVNATNMAASCGSWPMIFDETVLHDAIKQDIRRDLGSFLEEMSLWMIHKIQVHSERVQQALMKHNPSPPTQVPEVLIAEGREPLAAGAVSGLVFEEAPAKRMAKRRGATGPTISEVFNIQYSSAAPTQVPEVLIAEGREPLAAGAVSGLVFEEAPATPRRRGAFVPVRRAIAKYFRLRRPRSM</sequence>
<dbReference type="Proteomes" id="UP001346869">
    <property type="component" value="Unassembled WGS sequence"/>
</dbReference>
<dbReference type="EMBL" id="JAUZQC010000015">
    <property type="protein sequence ID" value="KAK5858261.1"/>
    <property type="molecule type" value="Genomic_DNA"/>
</dbReference>
<dbReference type="AlphaFoldDB" id="A0AAN7XCQ7"/>
<protein>
    <submittedName>
        <fullName evidence="1">Uncharacterized protein</fullName>
    </submittedName>
</protein>